<gene>
    <name evidence="3" type="ORF">FY550_07840</name>
</gene>
<dbReference type="InterPro" id="IPR003593">
    <property type="entry name" value="AAA+_ATPase"/>
</dbReference>
<evidence type="ECO:0000313" key="3">
    <source>
        <dbReference type="EMBL" id="QEL11048.1"/>
    </source>
</evidence>
<sequence>MVPKNASGDFLTDSATYGSIRRALFMFPFTAVVGHDRLKLALILATLDVRLGGVLISGPRGTAKSTLARGLAALLPEDDARLVTLPLGASEEQLIGTLDLEQALGDGKLAFRPGLLHRAHRGVLYIDEVNLLPDTLVDQLLDVAASGINRIERDGISHEHPADFLLIGTMNPEEGELRPQLTDRFGLFVAQDDTPDTEQRMTIVERRLAHDRNPSAFYAEWQTQQRALRARLAKARHQLPEVQLPRSLARVIAERCMQAGVEGVRADLCWQRAALAHAAWQQRSIVEQSDIDAVQALVLDHRQTHAPAPSTSGPPEEGSSSNSTSETQRQRPPVERPDLGKPQGRDSETLDEGRPGEHQAREQAQSKDTTTAGDHGKLDAPVTAPYAARIEIRLPCELRRQERYRVSRQRPADRSRTHAGSVMARHGIDSPGAASTKARIHWPRTLMSAARHHRSPSQSLHYHPPRTSSSTLECLMVDTSASGLDAHGGTPILTVLKTLLERAYQARHEIMILTFGGHGCHWLCGPQRAPHHLQRLLSRLHFGGGTPLCEALMTAQQRLAQVVRHSPGRRLQSWLITDGRSSDTLEPLVWPGQLSVVDTERERTPLGRCLRIATTLGAEYINATTLPAGASITQAPESRP</sequence>
<dbReference type="InterPro" id="IPR041628">
    <property type="entry name" value="ChlI/MoxR_AAA_lid"/>
</dbReference>
<accession>A0A5C0ZYG9</accession>
<evidence type="ECO:0000256" key="1">
    <source>
        <dbReference type="SAM" id="MobiDB-lite"/>
    </source>
</evidence>
<feature type="compositionally biased region" description="Low complexity" evidence="1">
    <location>
        <begin position="309"/>
        <end position="327"/>
    </location>
</feature>
<proteinExistence type="predicted"/>
<reference evidence="3 4" key="1">
    <citation type="submission" date="2019-08" db="EMBL/GenBank/DDBJ databases">
        <title>Complete genome sequence of Kushneria sp. YCWA18, a halophilic phosphate-solubilizing bacterium isolated from Daqiao saltern in China.</title>
        <authorList>
            <person name="Du G.-X."/>
            <person name="Qu L.-Y."/>
        </authorList>
    </citation>
    <scope>NUCLEOTIDE SEQUENCE [LARGE SCALE GENOMIC DNA]</scope>
    <source>
        <strain evidence="3 4">YCWA18</strain>
    </source>
</reference>
<dbReference type="InterPro" id="IPR036465">
    <property type="entry name" value="vWFA_dom_sf"/>
</dbReference>
<feature type="domain" description="AAA+ ATPase" evidence="2">
    <location>
        <begin position="50"/>
        <end position="214"/>
    </location>
</feature>
<name>A0A5C0ZYG9_9GAMM</name>
<evidence type="ECO:0000259" key="2">
    <source>
        <dbReference type="SMART" id="SM00382"/>
    </source>
</evidence>
<protein>
    <submittedName>
        <fullName evidence="3">AAA domain-containing protein</fullName>
    </submittedName>
</protein>
<evidence type="ECO:0000313" key="4">
    <source>
        <dbReference type="Proteomes" id="UP000322553"/>
    </source>
</evidence>
<dbReference type="SUPFAM" id="SSF53300">
    <property type="entry name" value="vWA-like"/>
    <property type="match status" value="1"/>
</dbReference>
<dbReference type="InterPro" id="IPR011704">
    <property type="entry name" value="ATPase_dyneun-rel_AAA"/>
</dbReference>
<dbReference type="InterPro" id="IPR027417">
    <property type="entry name" value="P-loop_NTPase"/>
</dbReference>
<dbReference type="Gene3D" id="3.40.50.300">
    <property type="entry name" value="P-loop containing nucleotide triphosphate hydrolases"/>
    <property type="match status" value="1"/>
</dbReference>
<dbReference type="CDD" id="cd00009">
    <property type="entry name" value="AAA"/>
    <property type="match status" value="1"/>
</dbReference>
<keyword evidence="4" id="KW-1185">Reference proteome</keyword>
<feature type="compositionally biased region" description="Basic and acidic residues" evidence="1">
    <location>
        <begin position="328"/>
        <end position="365"/>
    </location>
</feature>
<dbReference type="InterPro" id="IPR052989">
    <property type="entry name" value="Mg-chelatase_DI-like"/>
</dbReference>
<dbReference type="KEGG" id="kuy:FY550_07840"/>
<feature type="region of interest" description="Disordered" evidence="1">
    <location>
        <begin position="304"/>
        <end position="382"/>
    </location>
</feature>
<dbReference type="AlphaFoldDB" id="A0A5C0ZYG9"/>
<dbReference type="Proteomes" id="UP000322553">
    <property type="component" value="Chromosome"/>
</dbReference>
<feature type="region of interest" description="Disordered" evidence="1">
    <location>
        <begin position="404"/>
        <end position="435"/>
    </location>
</feature>
<dbReference type="Gene3D" id="3.40.50.410">
    <property type="entry name" value="von Willebrand factor, type A domain"/>
    <property type="match status" value="1"/>
</dbReference>
<organism evidence="3 4">
    <name type="scientific">Kushneria phosphatilytica</name>
    <dbReference type="NCBI Taxonomy" id="657387"/>
    <lineage>
        <taxon>Bacteria</taxon>
        <taxon>Pseudomonadati</taxon>
        <taxon>Pseudomonadota</taxon>
        <taxon>Gammaproteobacteria</taxon>
        <taxon>Oceanospirillales</taxon>
        <taxon>Halomonadaceae</taxon>
        <taxon>Kushneria</taxon>
    </lineage>
</organism>
<dbReference type="SUPFAM" id="SSF52540">
    <property type="entry name" value="P-loop containing nucleoside triphosphate hydrolases"/>
    <property type="match status" value="1"/>
</dbReference>
<dbReference type="EMBL" id="CP043420">
    <property type="protein sequence ID" value="QEL11048.1"/>
    <property type="molecule type" value="Genomic_DNA"/>
</dbReference>
<dbReference type="Pfam" id="PF07728">
    <property type="entry name" value="AAA_5"/>
    <property type="match status" value="1"/>
</dbReference>
<dbReference type="OrthoDB" id="9775079at2"/>
<dbReference type="SMART" id="SM00382">
    <property type="entry name" value="AAA"/>
    <property type="match status" value="1"/>
</dbReference>
<dbReference type="PANTHER" id="PTHR35023:SF1">
    <property type="entry name" value="MG-PROTOPORPHYRIN IX CHELATASE"/>
    <property type="match status" value="1"/>
</dbReference>
<dbReference type="GO" id="GO:0016887">
    <property type="term" value="F:ATP hydrolysis activity"/>
    <property type="evidence" value="ECO:0007669"/>
    <property type="project" value="InterPro"/>
</dbReference>
<dbReference type="Pfam" id="PF17863">
    <property type="entry name" value="AAA_lid_2"/>
    <property type="match status" value="1"/>
</dbReference>
<dbReference type="PANTHER" id="PTHR35023">
    <property type="entry name" value="CHELATASE-RELATED"/>
    <property type="match status" value="1"/>
</dbReference>
<dbReference type="Gene3D" id="1.10.8.80">
    <property type="entry name" value="Magnesium chelatase subunit I, C-Terminal domain"/>
    <property type="match status" value="1"/>
</dbReference>
<dbReference type="GO" id="GO:0005524">
    <property type="term" value="F:ATP binding"/>
    <property type="evidence" value="ECO:0007669"/>
    <property type="project" value="InterPro"/>
</dbReference>
<feature type="compositionally biased region" description="Basic and acidic residues" evidence="1">
    <location>
        <begin position="404"/>
        <end position="416"/>
    </location>
</feature>